<feature type="compositionally biased region" description="Basic and acidic residues" evidence="1">
    <location>
        <begin position="85"/>
        <end position="94"/>
    </location>
</feature>
<accession>A0A1B6LE29</accession>
<feature type="compositionally biased region" description="Polar residues" evidence="1">
    <location>
        <begin position="106"/>
        <end position="117"/>
    </location>
</feature>
<reference evidence="2" key="1">
    <citation type="submission" date="2015-11" db="EMBL/GenBank/DDBJ databases">
        <title>De novo transcriptome assembly of four potential Pierce s Disease insect vectors from Arizona vineyards.</title>
        <authorList>
            <person name="Tassone E.E."/>
        </authorList>
    </citation>
    <scope>NUCLEOTIDE SEQUENCE</scope>
</reference>
<organism evidence="2">
    <name type="scientific">Graphocephala atropunctata</name>
    <dbReference type="NCBI Taxonomy" id="36148"/>
    <lineage>
        <taxon>Eukaryota</taxon>
        <taxon>Metazoa</taxon>
        <taxon>Ecdysozoa</taxon>
        <taxon>Arthropoda</taxon>
        <taxon>Hexapoda</taxon>
        <taxon>Insecta</taxon>
        <taxon>Pterygota</taxon>
        <taxon>Neoptera</taxon>
        <taxon>Paraneoptera</taxon>
        <taxon>Hemiptera</taxon>
        <taxon>Auchenorrhyncha</taxon>
        <taxon>Membracoidea</taxon>
        <taxon>Cicadellidae</taxon>
        <taxon>Cicadellinae</taxon>
        <taxon>Cicadellini</taxon>
        <taxon>Graphocephala</taxon>
    </lineage>
</organism>
<sequence>VGPLAPGFKFPKTKKGLINSWLKSPESSPTAQPEDMTMRGQGFGATKKRWLRQAISEECDSPNSRPELSNSPTEHVAPPKKRRLARESISEDHAFTPPTTPTHTTEALSQCGSSQESEGPDSPATLSVKVKDVEIKNEVEEETEESEEDDVSTKKDIEVKEEPIPVIKEEVFENKVAKDEKEVDEKEMEEEKDFGGIADPESNEEKQMASAAASAIKRKLSISEYRQRKQQVGGSVGGSTPGKPDRPSSPTTSATSSLSSSSSEDEDETPTVIAKSLMLEAALDTSLVKKPTATATHVFDSAPTLVERQRENLTQRLKREFGLFLSDDEEQEKARKQANADSLNKEKEKESGKREKKSLPPPPPPTEPPNPHYALFFPGVGHPMYTNRFATPPAPVVEPTFYNPTPSYYNQLPH</sequence>
<feature type="compositionally biased region" description="Pro residues" evidence="1">
    <location>
        <begin position="359"/>
        <end position="371"/>
    </location>
</feature>
<evidence type="ECO:0000313" key="3">
    <source>
        <dbReference type="EMBL" id="JAT36206.1"/>
    </source>
</evidence>
<feature type="region of interest" description="Disordered" evidence="1">
    <location>
        <begin position="393"/>
        <end position="414"/>
    </location>
</feature>
<feature type="compositionally biased region" description="Basic and acidic residues" evidence="1">
    <location>
        <begin position="129"/>
        <end position="138"/>
    </location>
</feature>
<dbReference type="AlphaFoldDB" id="A0A1B6LE29"/>
<proteinExistence type="predicted"/>
<feature type="compositionally biased region" description="Basic and acidic residues" evidence="1">
    <location>
        <begin position="151"/>
        <end position="184"/>
    </location>
</feature>
<feature type="compositionally biased region" description="Polar residues" evidence="1">
    <location>
        <begin position="402"/>
        <end position="414"/>
    </location>
</feature>
<evidence type="ECO:0000313" key="2">
    <source>
        <dbReference type="EMBL" id="JAT21754.1"/>
    </source>
</evidence>
<evidence type="ECO:0000256" key="1">
    <source>
        <dbReference type="SAM" id="MobiDB-lite"/>
    </source>
</evidence>
<feature type="compositionally biased region" description="Basic and acidic residues" evidence="1">
    <location>
        <begin position="343"/>
        <end position="353"/>
    </location>
</feature>
<gene>
    <name evidence="2" type="ORF">g.20278</name>
    <name evidence="3" type="ORF">g.20284</name>
</gene>
<feature type="non-terminal residue" evidence="2">
    <location>
        <position position="1"/>
    </location>
</feature>
<dbReference type="EMBL" id="GEBQ01003771">
    <property type="protein sequence ID" value="JAT36206.1"/>
    <property type="molecule type" value="Transcribed_RNA"/>
</dbReference>
<name>A0A1B6LE29_9HEMI</name>
<feature type="region of interest" description="Disordered" evidence="1">
    <location>
        <begin position="322"/>
        <end position="375"/>
    </location>
</feature>
<feature type="compositionally biased region" description="Acidic residues" evidence="1">
    <location>
        <begin position="139"/>
        <end position="150"/>
    </location>
</feature>
<feature type="region of interest" description="Disordered" evidence="1">
    <location>
        <begin position="288"/>
        <end position="307"/>
    </location>
</feature>
<feature type="compositionally biased region" description="Polar residues" evidence="1">
    <location>
        <begin position="21"/>
        <end position="31"/>
    </location>
</feature>
<feature type="compositionally biased region" description="Low complexity" evidence="1">
    <location>
        <begin position="248"/>
        <end position="262"/>
    </location>
</feature>
<feature type="region of interest" description="Disordered" evidence="1">
    <location>
        <begin position="1"/>
        <end position="273"/>
    </location>
</feature>
<dbReference type="EMBL" id="GEBQ01018223">
    <property type="protein sequence ID" value="JAT21754.1"/>
    <property type="molecule type" value="Transcribed_RNA"/>
</dbReference>
<feature type="compositionally biased region" description="Polar residues" evidence="1">
    <location>
        <begin position="61"/>
        <end position="73"/>
    </location>
</feature>
<protein>
    <submittedName>
        <fullName evidence="2">Uncharacterized protein</fullName>
    </submittedName>
</protein>